<organism evidence="2 3">
    <name type="scientific">Acorus gramineus</name>
    <name type="common">Dwarf sweet flag</name>
    <dbReference type="NCBI Taxonomy" id="55184"/>
    <lineage>
        <taxon>Eukaryota</taxon>
        <taxon>Viridiplantae</taxon>
        <taxon>Streptophyta</taxon>
        <taxon>Embryophyta</taxon>
        <taxon>Tracheophyta</taxon>
        <taxon>Spermatophyta</taxon>
        <taxon>Magnoliopsida</taxon>
        <taxon>Liliopsida</taxon>
        <taxon>Acoraceae</taxon>
        <taxon>Acorus</taxon>
    </lineage>
</organism>
<dbReference type="AlphaFoldDB" id="A0AAV9ADY8"/>
<evidence type="ECO:0000313" key="3">
    <source>
        <dbReference type="Proteomes" id="UP001179952"/>
    </source>
</evidence>
<dbReference type="Proteomes" id="UP001179952">
    <property type="component" value="Unassembled WGS sequence"/>
</dbReference>
<dbReference type="PANTHER" id="PTHR35282">
    <property type="entry name" value="F5D14.24 PROTEIN"/>
    <property type="match status" value="1"/>
</dbReference>
<name>A0AAV9ADY8_ACOGR</name>
<reference evidence="2" key="1">
    <citation type="journal article" date="2023" name="Nat. Commun.">
        <title>Diploid and tetraploid genomes of Acorus and the evolution of monocots.</title>
        <authorList>
            <person name="Ma L."/>
            <person name="Liu K.W."/>
            <person name="Li Z."/>
            <person name="Hsiao Y.Y."/>
            <person name="Qi Y."/>
            <person name="Fu T."/>
            <person name="Tang G.D."/>
            <person name="Zhang D."/>
            <person name="Sun W.H."/>
            <person name="Liu D.K."/>
            <person name="Li Y."/>
            <person name="Chen G.Z."/>
            <person name="Liu X.D."/>
            <person name="Liao X.Y."/>
            <person name="Jiang Y.T."/>
            <person name="Yu X."/>
            <person name="Hao Y."/>
            <person name="Huang J."/>
            <person name="Zhao X.W."/>
            <person name="Ke S."/>
            <person name="Chen Y.Y."/>
            <person name="Wu W.L."/>
            <person name="Hsu J.L."/>
            <person name="Lin Y.F."/>
            <person name="Huang M.D."/>
            <person name="Li C.Y."/>
            <person name="Huang L."/>
            <person name="Wang Z.W."/>
            <person name="Zhao X."/>
            <person name="Zhong W.Y."/>
            <person name="Peng D.H."/>
            <person name="Ahmad S."/>
            <person name="Lan S."/>
            <person name="Zhang J.S."/>
            <person name="Tsai W.C."/>
            <person name="Van de Peer Y."/>
            <person name="Liu Z.J."/>
        </authorList>
    </citation>
    <scope>NUCLEOTIDE SEQUENCE</scope>
    <source>
        <strain evidence="2">SCP</strain>
    </source>
</reference>
<gene>
    <name evidence="2" type="ORF">QJS04_geneDACA008779</name>
</gene>
<evidence type="ECO:0000256" key="1">
    <source>
        <dbReference type="SAM" id="MobiDB-lite"/>
    </source>
</evidence>
<keyword evidence="3" id="KW-1185">Reference proteome</keyword>
<accession>A0AAV9ADY8</accession>
<evidence type="ECO:0000313" key="2">
    <source>
        <dbReference type="EMBL" id="KAK1262324.1"/>
    </source>
</evidence>
<dbReference type="PANTHER" id="PTHR35282:SF2">
    <property type="entry name" value="F5D14.24 PROTEIN"/>
    <property type="match status" value="1"/>
</dbReference>
<protein>
    <submittedName>
        <fullName evidence="2">Uncharacterized protein</fullName>
    </submittedName>
</protein>
<reference evidence="2" key="2">
    <citation type="submission" date="2023-06" db="EMBL/GenBank/DDBJ databases">
        <authorList>
            <person name="Ma L."/>
            <person name="Liu K.-W."/>
            <person name="Li Z."/>
            <person name="Hsiao Y.-Y."/>
            <person name="Qi Y."/>
            <person name="Fu T."/>
            <person name="Tang G."/>
            <person name="Zhang D."/>
            <person name="Sun W.-H."/>
            <person name="Liu D.-K."/>
            <person name="Li Y."/>
            <person name="Chen G.-Z."/>
            <person name="Liu X.-D."/>
            <person name="Liao X.-Y."/>
            <person name="Jiang Y.-T."/>
            <person name="Yu X."/>
            <person name="Hao Y."/>
            <person name="Huang J."/>
            <person name="Zhao X.-W."/>
            <person name="Ke S."/>
            <person name="Chen Y.-Y."/>
            <person name="Wu W.-L."/>
            <person name="Hsu J.-L."/>
            <person name="Lin Y.-F."/>
            <person name="Huang M.-D."/>
            <person name="Li C.-Y."/>
            <person name="Huang L."/>
            <person name="Wang Z.-W."/>
            <person name="Zhao X."/>
            <person name="Zhong W.-Y."/>
            <person name="Peng D.-H."/>
            <person name="Ahmad S."/>
            <person name="Lan S."/>
            <person name="Zhang J.-S."/>
            <person name="Tsai W.-C."/>
            <person name="Van De Peer Y."/>
            <person name="Liu Z.-J."/>
        </authorList>
    </citation>
    <scope>NUCLEOTIDE SEQUENCE</scope>
    <source>
        <strain evidence="2">SCP</strain>
        <tissue evidence="2">Leaves</tissue>
    </source>
</reference>
<sequence>MDTAPSGKDSTKARELLIAISQSIPEKAVSFTPPPGSLTDGNGGFVRDGGKATEDYMSKLISISCSPSTDTISCPENLKN</sequence>
<dbReference type="EMBL" id="JAUJYN010000010">
    <property type="protein sequence ID" value="KAK1262324.1"/>
    <property type="molecule type" value="Genomic_DNA"/>
</dbReference>
<dbReference type="Pfam" id="PF21737">
    <property type="entry name" value="DUF6865"/>
    <property type="match status" value="1"/>
</dbReference>
<comment type="caution">
    <text evidence="2">The sequence shown here is derived from an EMBL/GenBank/DDBJ whole genome shotgun (WGS) entry which is preliminary data.</text>
</comment>
<proteinExistence type="predicted"/>
<dbReference type="InterPro" id="IPR049198">
    <property type="entry name" value="DUF6865"/>
</dbReference>
<feature type="region of interest" description="Disordered" evidence="1">
    <location>
        <begin position="27"/>
        <end position="50"/>
    </location>
</feature>